<name>A0ABW4B0T4_9GAMM</name>
<evidence type="ECO:0000313" key="2">
    <source>
        <dbReference type="EMBL" id="MFD1383429.1"/>
    </source>
</evidence>
<accession>A0ABW4B0T4</accession>
<sequence length="368" mass="41861">MDSSNQPVSGMESSMNVVNEPLKQRDFLLQMRKADKRLLQSLATSAKPLIFLELLVQQVRDLLPNMVRPCLIWCDKDLTNWRILNHVDWQGGVSDVVGRVSSVPTPLITFVASPSRKFGYEKSVSTRSDWVGWHSIIQECFLEDCHLVSVPDQDGNWLTMALFSNYISDVAEKPFYHWAIEQVLESAHDWIEASLLRKITDKTLQEMTDEGTGLLQPHAFDNAIEMMIRDARRYFQRLVFVTVFVKREIDGDELKHLSDTLTSTLRDNDLLARSGKSEFVMAMRIGHLDDAQIIAEKLEDALLKADPEHIGALNDGVSIGVSFYPEQANYNRLYLASRAAAEAVSEKTGYRLEYYGKFVKSLDEAYGF</sequence>
<dbReference type="SUPFAM" id="SSF55073">
    <property type="entry name" value="Nucleotide cyclase"/>
    <property type="match status" value="1"/>
</dbReference>
<protein>
    <submittedName>
        <fullName evidence="2">Diguanylate cyclase domain-containing protein</fullName>
        <ecNumber evidence="2">2.7.7.65</ecNumber>
    </submittedName>
</protein>
<keyword evidence="2" id="KW-0808">Transferase</keyword>
<dbReference type="Gene3D" id="3.30.70.270">
    <property type="match status" value="1"/>
</dbReference>
<dbReference type="Pfam" id="PF00990">
    <property type="entry name" value="GGDEF"/>
    <property type="match status" value="1"/>
</dbReference>
<reference evidence="3" key="1">
    <citation type="journal article" date="2019" name="Int. J. Syst. Evol. Microbiol.">
        <title>The Global Catalogue of Microorganisms (GCM) 10K type strain sequencing project: providing services to taxonomists for standard genome sequencing and annotation.</title>
        <authorList>
            <consortium name="The Broad Institute Genomics Platform"/>
            <consortium name="The Broad Institute Genome Sequencing Center for Infectious Disease"/>
            <person name="Wu L."/>
            <person name="Ma J."/>
        </authorList>
    </citation>
    <scope>NUCLEOTIDE SEQUENCE [LARGE SCALE GENOMIC DNA]</scope>
    <source>
        <strain evidence="3">JCM 30774</strain>
    </source>
</reference>
<proteinExistence type="predicted"/>
<gene>
    <name evidence="2" type="ORF">ACFQ45_08635</name>
</gene>
<comment type="caution">
    <text evidence="2">The sequence shown here is derived from an EMBL/GenBank/DDBJ whole genome shotgun (WGS) entry which is preliminary data.</text>
</comment>
<dbReference type="InterPro" id="IPR029787">
    <property type="entry name" value="Nucleotide_cyclase"/>
</dbReference>
<dbReference type="GO" id="GO:0052621">
    <property type="term" value="F:diguanylate cyclase activity"/>
    <property type="evidence" value="ECO:0007669"/>
    <property type="project" value="UniProtKB-EC"/>
</dbReference>
<evidence type="ECO:0000313" key="3">
    <source>
        <dbReference type="Proteomes" id="UP001597059"/>
    </source>
</evidence>
<dbReference type="EC" id="2.7.7.65" evidence="2"/>
<dbReference type="Proteomes" id="UP001597059">
    <property type="component" value="Unassembled WGS sequence"/>
</dbReference>
<dbReference type="SMART" id="SM00267">
    <property type="entry name" value="GGDEF"/>
    <property type="match status" value="1"/>
</dbReference>
<dbReference type="PROSITE" id="PS50887">
    <property type="entry name" value="GGDEF"/>
    <property type="match status" value="1"/>
</dbReference>
<dbReference type="InterPro" id="IPR043128">
    <property type="entry name" value="Rev_trsase/Diguanyl_cyclase"/>
</dbReference>
<dbReference type="InterPro" id="IPR000160">
    <property type="entry name" value="GGDEF_dom"/>
</dbReference>
<keyword evidence="3" id="KW-1185">Reference proteome</keyword>
<evidence type="ECO:0000259" key="1">
    <source>
        <dbReference type="PROSITE" id="PS50887"/>
    </source>
</evidence>
<keyword evidence="2" id="KW-0548">Nucleotidyltransferase</keyword>
<dbReference type="EMBL" id="JBHTMN010000009">
    <property type="protein sequence ID" value="MFD1383429.1"/>
    <property type="molecule type" value="Genomic_DNA"/>
</dbReference>
<organism evidence="2 3">
    <name type="scientific">Rhodanobacter aciditrophus</name>
    <dbReference type="NCBI Taxonomy" id="1623218"/>
    <lineage>
        <taxon>Bacteria</taxon>
        <taxon>Pseudomonadati</taxon>
        <taxon>Pseudomonadota</taxon>
        <taxon>Gammaproteobacteria</taxon>
        <taxon>Lysobacterales</taxon>
        <taxon>Rhodanobacteraceae</taxon>
        <taxon>Rhodanobacter</taxon>
    </lineage>
</organism>
<feature type="domain" description="GGDEF" evidence="1">
    <location>
        <begin position="236"/>
        <end position="357"/>
    </location>
</feature>
<dbReference type="RefSeq" id="WP_377366692.1">
    <property type="nucleotide sequence ID" value="NZ_JBHTMN010000009.1"/>
</dbReference>